<name>A0AA38G617_TAXCH</name>
<proteinExistence type="predicted"/>
<dbReference type="Proteomes" id="UP000824469">
    <property type="component" value="Unassembled WGS sequence"/>
</dbReference>
<dbReference type="AlphaFoldDB" id="A0AA38G617"/>
<keyword evidence="2" id="KW-1185">Reference proteome</keyword>
<organism evidence="1 2">
    <name type="scientific">Taxus chinensis</name>
    <name type="common">Chinese yew</name>
    <name type="synonym">Taxus wallichiana var. chinensis</name>
    <dbReference type="NCBI Taxonomy" id="29808"/>
    <lineage>
        <taxon>Eukaryota</taxon>
        <taxon>Viridiplantae</taxon>
        <taxon>Streptophyta</taxon>
        <taxon>Embryophyta</taxon>
        <taxon>Tracheophyta</taxon>
        <taxon>Spermatophyta</taxon>
        <taxon>Pinopsida</taxon>
        <taxon>Pinidae</taxon>
        <taxon>Conifers II</taxon>
        <taxon>Cupressales</taxon>
        <taxon>Taxaceae</taxon>
        <taxon>Taxus</taxon>
    </lineage>
</organism>
<gene>
    <name evidence="1" type="ORF">KI387_025339</name>
</gene>
<feature type="non-terminal residue" evidence="1">
    <location>
        <position position="138"/>
    </location>
</feature>
<evidence type="ECO:0000313" key="2">
    <source>
        <dbReference type="Proteomes" id="UP000824469"/>
    </source>
</evidence>
<feature type="non-terminal residue" evidence="1">
    <location>
        <position position="1"/>
    </location>
</feature>
<accession>A0AA38G617</accession>
<sequence length="138" mass="14558">ALRGDSIGLSLGLDGFRAGRGEQCHGDRDKFAANLCPNPRVPKKNVPSSGTGGLRNDCSRKIGVGASGNGGSAQPHKFASFKEALANRGGQFSGRRASCTQTYLVDLAEDVPSLTIENPKVEEYFKNLSQDAMIGGFN</sequence>
<evidence type="ECO:0000313" key="1">
    <source>
        <dbReference type="EMBL" id="KAH9316712.1"/>
    </source>
</evidence>
<dbReference type="EMBL" id="JAHRHJ020000005">
    <property type="protein sequence ID" value="KAH9316712.1"/>
    <property type="molecule type" value="Genomic_DNA"/>
</dbReference>
<protein>
    <submittedName>
        <fullName evidence="1">Uncharacterized protein</fullName>
    </submittedName>
</protein>
<reference evidence="1 2" key="1">
    <citation type="journal article" date="2021" name="Nat. Plants">
        <title>The Taxus genome provides insights into paclitaxel biosynthesis.</title>
        <authorList>
            <person name="Xiong X."/>
            <person name="Gou J."/>
            <person name="Liao Q."/>
            <person name="Li Y."/>
            <person name="Zhou Q."/>
            <person name="Bi G."/>
            <person name="Li C."/>
            <person name="Du R."/>
            <person name="Wang X."/>
            <person name="Sun T."/>
            <person name="Guo L."/>
            <person name="Liang H."/>
            <person name="Lu P."/>
            <person name="Wu Y."/>
            <person name="Zhang Z."/>
            <person name="Ro D.K."/>
            <person name="Shang Y."/>
            <person name="Huang S."/>
            <person name="Yan J."/>
        </authorList>
    </citation>
    <scope>NUCLEOTIDE SEQUENCE [LARGE SCALE GENOMIC DNA]</scope>
    <source>
        <strain evidence="1">Ta-2019</strain>
    </source>
</reference>
<comment type="caution">
    <text evidence="1">The sequence shown here is derived from an EMBL/GenBank/DDBJ whole genome shotgun (WGS) entry which is preliminary data.</text>
</comment>